<feature type="signal peptide" evidence="2">
    <location>
        <begin position="1"/>
        <end position="21"/>
    </location>
</feature>
<proteinExistence type="predicted"/>
<accession>A0ABV0ASM9</accession>
<keyword evidence="4" id="KW-1185">Reference proteome</keyword>
<evidence type="ECO:0000256" key="2">
    <source>
        <dbReference type="SAM" id="SignalP"/>
    </source>
</evidence>
<comment type="caution">
    <text evidence="3">The sequence shown here is derived from an EMBL/GenBank/DDBJ whole genome shotgun (WGS) entry which is preliminary data.</text>
</comment>
<reference evidence="3 4" key="1">
    <citation type="submission" date="2024-05" db="EMBL/GenBank/DDBJ databases">
        <title>Microbispora sp.ZYX-F-249.</title>
        <authorList>
            <person name="Xie H."/>
        </authorList>
    </citation>
    <scope>NUCLEOTIDE SEQUENCE [LARGE SCALE GENOMIC DNA]</scope>
    <source>
        <strain evidence="3 4">ZYX-F-249</strain>
    </source>
</reference>
<evidence type="ECO:0000256" key="1">
    <source>
        <dbReference type="SAM" id="MobiDB-lite"/>
    </source>
</evidence>
<dbReference type="SUPFAM" id="SSF50969">
    <property type="entry name" value="YVTN repeat-like/Quinoprotein amine dehydrogenase"/>
    <property type="match status" value="1"/>
</dbReference>
<dbReference type="InterPro" id="IPR011044">
    <property type="entry name" value="Quino_amine_DH_bsu"/>
</dbReference>
<protein>
    <recommendedName>
        <fullName evidence="5">WD40 repeat domain-containing protein</fullName>
    </recommendedName>
</protein>
<dbReference type="EMBL" id="JBDJAW010000022">
    <property type="protein sequence ID" value="MEN3538283.1"/>
    <property type="molecule type" value="Genomic_DNA"/>
</dbReference>
<dbReference type="RefSeq" id="WP_346228232.1">
    <property type="nucleotide sequence ID" value="NZ_JBDJAW010000022.1"/>
</dbReference>
<evidence type="ECO:0008006" key="5">
    <source>
        <dbReference type="Google" id="ProtNLM"/>
    </source>
</evidence>
<name>A0ABV0ASM9_9ACTN</name>
<keyword evidence="2" id="KW-0732">Signal</keyword>
<gene>
    <name evidence="3" type="ORF">AAH991_24445</name>
</gene>
<dbReference type="Proteomes" id="UP001447516">
    <property type="component" value="Unassembled WGS sequence"/>
</dbReference>
<feature type="chain" id="PRO_5047536161" description="WD40 repeat domain-containing protein" evidence="2">
    <location>
        <begin position="22"/>
        <end position="378"/>
    </location>
</feature>
<organism evidence="3 4">
    <name type="scientific">Microbispora maris</name>
    <dbReference type="NCBI Taxonomy" id="3144104"/>
    <lineage>
        <taxon>Bacteria</taxon>
        <taxon>Bacillati</taxon>
        <taxon>Actinomycetota</taxon>
        <taxon>Actinomycetes</taxon>
        <taxon>Streptosporangiales</taxon>
        <taxon>Streptosporangiaceae</taxon>
        <taxon>Microbispora</taxon>
    </lineage>
</organism>
<evidence type="ECO:0000313" key="4">
    <source>
        <dbReference type="Proteomes" id="UP001447516"/>
    </source>
</evidence>
<sequence>MRTSMGVLAALALVCASALMADTARYDAGRTAAHAVEWSSRWTLRYAAREHEDLPLSMVPAADGGVSLFVRQRPGPGWSMLRWDGTSWRRARLPAQFGEARGLEIGGSASGETMWAALSVPQEYDSVTEHLWRFSAGRWTRLLSRDATWNPVVGISLDSRGGAWFVTGMDPDGGRSTVLRWSGGTWRRQPSPPDFDLIAVAAASPDDVWIVSRERGDRLLHWNGASWQDVPYPCAIGSARPPCRGRAHLSDLHLTARPDGEAWAAGPYWADGGGPVVLHRDRTRWEQVGTDLVRTGLTAVRADPVDGVWMAAHPASGAPYVLGLRDGGWTRSTLPASGPGERIVGIAPMRGTERLWVHTRRPDPSGDGTTSLVYELSR</sequence>
<evidence type="ECO:0000313" key="3">
    <source>
        <dbReference type="EMBL" id="MEN3538283.1"/>
    </source>
</evidence>
<feature type="region of interest" description="Disordered" evidence="1">
    <location>
        <begin position="358"/>
        <end position="378"/>
    </location>
</feature>